<feature type="domain" description="YtkA-like" evidence="3">
    <location>
        <begin position="33"/>
        <end position="116"/>
    </location>
</feature>
<reference evidence="4" key="1">
    <citation type="submission" date="2022-06" db="EMBL/GenBank/DDBJ databases">
        <title>Natrinema sp. a new haloarchaeum isolate from saline soil.</title>
        <authorList>
            <person name="Strakova D."/>
            <person name="Galisteo C."/>
            <person name="Sanchez-Porro C."/>
            <person name="Ventosa A."/>
        </authorList>
    </citation>
    <scope>NUCLEOTIDE SEQUENCE</scope>
    <source>
        <strain evidence="4">S1CR25-10</strain>
    </source>
</reference>
<comment type="caution">
    <text evidence="4">The sequence shown here is derived from an EMBL/GenBank/DDBJ whole genome shotgun (WGS) entry which is preliminary data.</text>
</comment>
<accession>A0A9Q4KZH8</accession>
<sequence length="193" mass="20298">MQFGKRLLVVGTIAVLLVGTVGPAVAHETQDLDGNEVTFGGADEPLITGERMWLEFEIVDAESGEPVENLSENLTVSIQTGDHEKTALELSEKHGEPGVYEAPVVFTESGDYVVHLEGSIDGSAVHTHFEKEVHDRAELEYPGTDSETNDTSASSTDGNQTSLSGIASGVGTAVAVGAVGVLAIGVALVRRRR</sequence>
<keyword evidence="5" id="KW-1185">Reference proteome</keyword>
<feature type="region of interest" description="Disordered" evidence="1">
    <location>
        <begin position="140"/>
        <end position="160"/>
    </location>
</feature>
<keyword evidence="2" id="KW-0812">Transmembrane</keyword>
<dbReference type="RefSeq" id="WP_277522840.1">
    <property type="nucleotide sequence ID" value="NZ_JAMQOT010000005.1"/>
</dbReference>
<proteinExistence type="predicted"/>
<organism evidence="4 5">
    <name type="scientific">Natrinema salsiterrestre</name>
    <dbReference type="NCBI Taxonomy" id="2950540"/>
    <lineage>
        <taxon>Archaea</taxon>
        <taxon>Methanobacteriati</taxon>
        <taxon>Methanobacteriota</taxon>
        <taxon>Stenosarchaea group</taxon>
        <taxon>Halobacteria</taxon>
        <taxon>Halobacteriales</taxon>
        <taxon>Natrialbaceae</taxon>
        <taxon>Natrinema</taxon>
    </lineage>
</organism>
<evidence type="ECO:0000256" key="1">
    <source>
        <dbReference type="SAM" id="MobiDB-lite"/>
    </source>
</evidence>
<feature type="transmembrane region" description="Helical" evidence="2">
    <location>
        <begin position="166"/>
        <end position="189"/>
    </location>
</feature>
<evidence type="ECO:0000313" key="4">
    <source>
        <dbReference type="EMBL" id="MDF9747055.1"/>
    </source>
</evidence>
<keyword evidence="2" id="KW-1133">Transmembrane helix</keyword>
<dbReference type="EMBL" id="JAMQOT010000005">
    <property type="protein sequence ID" value="MDF9747055.1"/>
    <property type="molecule type" value="Genomic_DNA"/>
</dbReference>
<dbReference type="Pfam" id="PF13115">
    <property type="entry name" value="YtkA"/>
    <property type="match status" value="1"/>
</dbReference>
<keyword evidence="2" id="KW-0472">Membrane</keyword>
<evidence type="ECO:0000259" key="3">
    <source>
        <dbReference type="Pfam" id="PF13115"/>
    </source>
</evidence>
<dbReference type="AlphaFoldDB" id="A0A9Q4KZH8"/>
<dbReference type="Proteomes" id="UP001154061">
    <property type="component" value="Unassembled WGS sequence"/>
</dbReference>
<name>A0A9Q4KZH8_9EURY</name>
<protein>
    <submittedName>
        <fullName evidence="4">FixH family protein</fullName>
    </submittedName>
</protein>
<evidence type="ECO:0000313" key="5">
    <source>
        <dbReference type="Proteomes" id="UP001154061"/>
    </source>
</evidence>
<feature type="compositionally biased region" description="Polar residues" evidence="1">
    <location>
        <begin position="145"/>
        <end position="160"/>
    </location>
</feature>
<gene>
    <name evidence="4" type="ORF">NDI89_15810</name>
</gene>
<evidence type="ECO:0000256" key="2">
    <source>
        <dbReference type="SAM" id="Phobius"/>
    </source>
</evidence>
<dbReference type="InterPro" id="IPR032693">
    <property type="entry name" value="YtkA-like_dom"/>
</dbReference>